<keyword evidence="13" id="KW-1185">Reference proteome</keyword>
<dbReference type="OrthoDB" id="1689567at2759"/>
<evidence type="ECO:0000256" key="2">
    <source>
        <dbReference type="ARBA" id="ARBA00007779"/>
    </source>
</evidence>
<comment type="similarity">
    <text evidence="2">Belongs to the CSC1 (TC 1.A.17) family.</text>
</comment>
<name>A0A2V3IHW5_9FLOR</name>
<feature type="region of interest" description="Disordered" evidence="7">
    <location>
        <begin position="268"/>
        <end position="339"/>
    </location>
</feature>
<dbReference type="EMBL" id="NBIV01000203">
    <property type="protein sequence ID" value="PXF41686.1"/>
    <property type="molecule type" value="Genomic_DNA"/>
</dbReference>
<dbReference type="InterPro" id="IPR045122">
    <property type="entry name" value="Csc1-like"/>
</dbReference>
<dbReference type="GO" id="GO:0005227">
    <property type="term" value="F:calcium-activated cation channel activity"/>
    <property type="evidence" value="ECO:0007669"/>
    <property type="project" value="InterPro"/>
</dbReference>
<dbReference type="GO" id="GO:0005886">
    <property type="term" value="C:plasma membrane"/>
    <property type="evidence" value="ECO:0007669"/>
    <property type="project" value="TreeGrafter"/>
</dbReference>
<dbReference type="PANTHER" id="PTHR13018:SF5">
    <property type="entry name" value="RE44586P"/>
    <property type="match status" value="1"/>
</dbReference>
<feature type="transmembrane region" description="Helical" evidence="8">
    <location>
        <begin position="521"/>
        <end position="539"/>
    </location>
</feature>
<feature type="transmembrane region" description="Helical" evidence="8">
    <location>
        <begin position="480"/>
        <end position="501"/>
    </location>
</feature>
<feature type="compositionally biased region" description="Low complexity" evidence="7">
    <location>
        <begin position="268"/>
        <end position="278"/>
    </location>
</feature>
<evidence type="ECO:0000259" key="9">
    <source>
        <dbReference type="Pfam" id="PF02714"/>
    </source>
</evidence>
<keyword evidence="5 8" id="KW-1133">Transmembrane helix</keyword>
<evidence type="ECO:0000313" key="12">
    <source>
        <dbReference type="EMBL" id="PXF41686.1"/>
    </source>
</evidence>
<reference evidence="12 13" key="1">
    <citation type="journal article" date="2018" name="Mol. Biol. Evol.">
        <title>Analysis of the draft genome of the red seaweed Gracilariopsis chorda provides insights into genome size evolution in Rhodophyta.</title>
        <authorList>
            <person name="Lee J."/>
            <person name="Yang E.C."/>
            <person name="Graf L."/>
            <person name="Yang J.H."/>
            <person name="Qiu H."/>
            <person name="Zel Zion U."/>
            <person name="Chan C.X."/>
            <person name="Stephens T.G."/>
            <person name="Weber A.P.M."/>
            <person name="Boo G.H."/>
            <person name="Boo S.M."/>
            <person name="Kim K.M."/>
            <person name="Shin Y."/>
            <person name="Jung M."/>
            <person name="Lee S.J."/>
            <person name="Yim H.S."/>
            <person name="Lee J.H."/>
            <person name="Bhattacharya D."/>
            <person name="Yoon H.S."/>
        </authorList>
    </citation>
    <scope>NUCLEOTIDE SEQUENCE [LARGE SCALE GENOMIC DNA]</scope>
    <source>
        <strain evidence="12 13">SKKU-2015</strain>
        <tissue evidence="12">Whole body</tissue>
    </source>
</reference>
<dbReference type="Pfam" id="PF02714">
    <property type="entry name" value="RSN1_7TM"/>
    <property type="match status" value="1"/>
</dbReference>
<feature type="transmembrane region" description="Helical" evidence="8">
    <location>
        <begin position="706"/>
        <end position="723"/>
    </location>
</feature>
<evidence type="ECO:0000256" key="3">
    <source>
        <dbReference type="ARBA" id="ARBA00022448"/>
    </source>
</evidence>
<feature type="domain" description="CSC1/OSCA1-like N-terminal transmembrane" evidence="10">
    <location>
        <begin position="18"/>
        <end position="183"/>
    </location>
</feature>
<comment type="caution">
    <text evidence="12">The sequence shown here is derived from an EMBL/GenBank/DDBJ whole genome shotgun (WGS) entry which is preliminary data.</text>
</comment>
<feature type="transmembrane region" description="Helical" evidence="8">
    <location>
        <begin position="629"/>
        <end position="651"/>
    </location>
</feature>
<feature type="domain" description="CSC1/OSCA1-like 7TM region" evidence="9">
    <location>
        <begin position="421"/>
        <end position="697"/>
    </location>
</feature>
<keyword evidence="4 8" id="KW-0812">Transmembrane</keyword>
<protein>
    <submittedName>
        <fullName evidence="12">CSC1-like protein ERD4</fullName>
    </submittedName>
</protein>
<feature type="transmembrane region" description="Helical" evidence="8">
    <location>
        <begin position="566"/>
        <end position="584"/>
    </location>
</feature>
<comment type="subcellular location">
    <subcellularLocation>
        <location evidence="1">Membrane</location>
        <topology evidence="1">Multi-pass membrane protein</topology>
    </subcellularLocation>
</comment>
<evidence type="ECO:0000259" key="10">
    <source>
        <dbReference type="Pfam" id="PF13967"/>
    </source>
</evidence>
<dbReference type="AlphaFoldDB" id="A0A2V3IHW5"/>
<evidence type="ECO:0000256" key="4">
    <source>
        <dbReference type="ARBA" id="ARBA00022692"/>
    </source>
</evidence>
<feature type="transmembrane region" description="Helical" evidence="8">
    <location>
        <begin position="22"/>
        <end position="43"/>
    </location>
</feature>
<dbReference type="InterPro" id="IPR027815">
    <property type="entry name" value="CSC1/OSCA1-like_cyt"/>
</dbReference>
<sequence>MGEDQQSSTRDKNNPNTVITDLAIGVGILVATLIIYDLLRYFFPSHTYPRQSAAKYPRANNYDQTPLQVLPSPSPRPLSWLRSTLNYSEQDTIRTHGLDVAFFIRFLATQAKIFLILTIFTCIVLYPTYITAENRTLKPSSTDFTSGLEIASLSNVPNRSRRLWVTLFSEIIVVATILLLLYRDIIKYAKYRRKYRATYDNPSNYAIIVQDIPSHLRTHAHVYAIFDKAFPLQVTRVHLVRDAHALLALKNKYIVAVDKHNHLLNSLSTTNNNTTSTTASQDGHSDPVPRLSTTPRQSVDILPISQTASSPSVLPLPPKPSSSSEPSPSKRPSSRCSDVSYWKERQHQLKSQIDQAEQSLDQTAPLTGTAIIVFRSKRTATLAATAPVWINATECSVSRAAEPRAVNWNRLNITPYTRRIREYTSFAVLTAVAIFWTIPATSIQALENLREVAARFPGSFIEKFVQNEKNETFVNLVEGLLPPLILFVVLLVMPLLFRFIISFERIHSRVLVEAKTRNFLFFFYIMSNFFYVVVIGSVFEKLRDILENPGQIVQLLSNSVPKQSTFLMKYVLINAFLGSAMMLLNTGRLLVRPFLQLGAKTPREKRNSDEIFSQYPFAKMYALSSMVSLISFVYVTIAPVICAVAALYYGIAYVCHKQLLLYSHRPQFEGGGFLFRDAWTNQLVGLYFHQVSMIGIFGLKLAPPQAVLSILSFVGSIWFHHYCRRNFLFRAKHGSLIDQANADDEAGLRDEIPDNFAELYLHPGLRPVKELQDLELAGLPNNEPYDHV</sequence>
<gene>
    <name evidence="12" type="ORF">BWQ96_08607</name>
</gene>
<evidence type="ECO:0000256" key="7">
    <source>
        <dbReference type="SAM" id="MobiDB-lite"/>
    </source>
</evidence>
<keyword evidence="6 8" id="KW-0472">Membrane</keyword>
<dbReference type="Pfam" id="PF13967">
    <property type="entry name" value="RSN1_TM"/>
    <property type="match status" value="1"/>
</dbReference>
<accession>A0A2V3IHW5</accession>
<evidence type="ECO:0000259" key="11">
    <source>
        <dbReference type="Pfam" id="PF14703"/>
    </source>
</evidence>
<evidence type="ECO:0000256" key="1">
    <source>
        <dbReference type="ARBA" id="ARBA00004141"/>
    </source>
</evidence>
<feature type="transmembrane region" description="Helical" evidence="8">
    <location>
        <begin position="426"/>
        <end position="446"/>
    </location>
</feature>
<dbReference type="Proteomes" id="UP000247409">
    <property type="component" value="Unassembled WGS sequence"/>
</dbReference>
<keyword evidence="3" id="KW-0813">Transport</keyword>
<evidence type="ECO:0000256" key="5">
    <source>
        <dbReference type="ARBA" id="ARBA00022989"/>
    </source>
</evidence>
<feature type="transmembrane region" description="Helical" evidence="8">
    <location>
        <begin position="163"/>
        <end position="182"/>
    </location>
</feature>
<evidence type="ECO:0000256" key="8">
    <source>
        <dbReference type="SAM" id="Phobius"/>
    </source>
</evidence>
<feature type="transmembrane region" description="Helical" evidence="8">
    <location>
        <begin position="113"/>
        <end position="132"/>
    </location>
</feature>
<organism evidence="12 13">
    <name type="scientific">Gracilariopsis chorda</name>
    <dbReference type="NCBI Taxonomy" id="448386"/>
    <lineage>
        <taxon>Eukaryota</taxon>
        <taxon>Rhodophyta</taxon>
        <taxon>Florideophyceae</taxon>
        <taxon>Rhodymeniophycidae</taxon>
        <taxon>Gracilariales</taxon>
        <taxon>Gracilariaceae</taxon>
        <taxon>Gracilariopsis</taxon>
    </lineage>
</organism>
<dbReference type="STRING" id="448386.A0A2V3IHW5"/>
<dbReference type="Pfam" id="PF14703">
    <property type="entry name" value="PHM7_cyt"/>
    <property type="match status" value="1"/>
</dbReference>
<evidence type="ECO:0000313" key="13">
    <source>
        <dbReference type="Proteomes" id="UP000247409"/>
    </source>
</evidence>
<dbReference type="InterPro" id="IPR003864">
    <property type="entry name" value="CSC1/OSCA1-like_7TM"/>
</dbReference>
<proteinExistence type="inferred from homology"/>
<evidence type="ECO:0000256" key="6">
    <source>
        <dbReference type="ARBA" id="ARBA00023136"/>
    </source>
</evidence>
<dbReference type="PANTHER" id="PTHR13018">
    <property type="entry name" value="PROBABLE MEMBRANE PROTEIN DUF221-RELATED"/>
    <property type="match status" value="1"/>
</dbReference>
<feature type="domain" description="CSC1/OSCA1-like cytosolic" evidence="11">
    <location>
        <begin position="205"/>
        <end position="409"/>
    </location>
</feature>
<feature type="compositionally biased region" description="Low complexity" evidence="7">
    <location>
        <begin position="321"/>
        <end position="337"/>
    </location>
</feature>
<dbReference type="InterPro" id="IPR032880">
    <property type="entry name" value="CSC1/OSCA1-like_N"/>
</dbReference>